<evidence type="ECO:0000313" key="3">
    <source>
        <dbReference type="Proteomes" id="UP000294911"/>
    </source>
</evidence>
<comment type="caution">
    <text evidence="2">The sequence shown here is derived from an EMBL/GenBank/DDBJ whole genome shotgun (WGS) entry which is preliminary data.</text>
</comment>
<dbReference type="EMBL" id="SLXQ01000009">
    <property type="protein sequence ID" value="TCP49246.1"/>
    <property type="molecule type" value="Genomic_DNA"/>
</dbReference>
<reference evidence="2 3" key="1">
    <citation type="submission" date="2019-03" db="EMBL/GenBank/DDBJ databases">
        <title>Genomic Encyclopedia of Type Strains, Phase IV (KMG-IV): sequencing the most valuable type-strain genomes for metagenomic binning, comparative biology and taxonomic classification.</title>
        <authorList>
            <person name="Goeker M."/>
        </authorList>
    </citation>
    <scope>NUCLEOTIDE SEQUENCE [LARGE SCALE GENOMIC DNA]</scope>
    <source>
        <strain evidence="2 3">DSM 45765</strain>
    </source>
</reference>
<evidence type="ECO:0000256" key="1">
    <source>
        <dbReference type="SAM" id="MobiDB-lite"/>
    </source>
</evidence>
<accession>A0A4V2ST35</accession>
<dbReference type="RefSeq" id="WP_132878552.1">
    <property type="nucleotide sequence ID" value="NZ_SLXQ01000009.1"/>
</dbReference>
<dbReference type="AlphaFoldDB" id="A0A4V2ST35"/>
<proteinExistence type="predicted"/>
<feature type="compositionally biased region" description="Basic and acidic residues" evidence="1">
    <location>
        <begin position="127"/>
        <end position="141"/>
    </location>
</feature>
<feature type="region of interest" description="Disordered" evidence="1">
    <location>
        <begin position="50"/>
        <end position="141"/>
    </location>
</feature>
<organism evidence="2 3">
    <name type="scientific">Tamaricihabitans halophyticus</name>
    <dbReference type="NCBI Taxonomy" id="1262583"/>
    <lineage>
        <taxon>Bacteria</taxon>
        <taxon>Bacillati</taxon>
        <taxon>Actinomycetota</taxon>
        <taxon>Actinomycetes</taxon>
        <taxon>Pseudonocardiales</taxon>
        <taxon>Pseudonocardiaceae</taxon>
        <taxon>Tamaricihabitans</taxon>
    </lineage>
</organism>
<gene>
    <name evidence="2" type="ORF">EV191_10968</name>
</gene>
<dbReference type="Proteomes" id="UP000294911">
    <property type="component" value="Unassembled WGS sequence"/>
</dbReference>
<dbReference type="OrthoDB" id="5187609at2"/>
<evidence type="ECO:0000313" key="2">
    <source>
        <dbReference type="EMBL" id="TCP49246.1"/>
    </source>
</evidence>
<protein>
    <submittedName>
        <fullName evidence="2">Uncharacterized protein</fullName>
    </submittedName>
</protein>
<name>A0A4V2ST35_9PSEU</name>
<sequence length="141" mass="15295">MDPRQRADAALARARARGGFVVTPDNAVSPMDAANTQKIPRAVVAAAEVREDPEPTVVLRDGEEATQPRALFDEGTTERRQHPMAGTSTTVELPTPQEPVIEEQDGLIPTVTRAEGTRPNVAQRLDGATDTRSRMTRRLDG</sequence>
<keyword evidence="3" id="KW-1185">Reference proteome</keyword>